<accession>A0A4Y7JYM2</accession>
<dbReference type="Gramene" id="RZC65152">
    <property type="protein sequence ID" value="RZC65152"/>
    <property type="gene ID" value="C5167_008843"/>
</dbReference>
<protein>
    <submittedName>
        <fullName evidence="1">Uncharacterized protein</fullName>
    </submittedName>
</protein>
<dbReference type="Proteomes" id="UP000316621">
    <property type="component" value="Chromosome 6"/>
</dbReference>
<keyword evidence="2" id="KW-1185">Reference proteome</keyword>
<proteinExistence type="predicted"/>
<name>A0A4Y7JYM2_PAPSO</name>
<dbReference type="AlphaFoldDB" id="A0A4Y7JYM2"/>
<reference evidence="1 2" key="1">
    <citation type="journal article" date="2018" name="Science">
        <title>The opium poppy genome and morphinan production.</title>
        <authorList>
            <person name="Guo L."/>
            <person name="Winzer T."/>
            <person name="Yang X."/>
            <person name="Li Y."/>
            <person name="Ning Z."/>
            <person name="He Z."/>
            <person name="Teodor R."/>
            <person name="Lu Y."/>
            <person name="Bowser T.A."/>
            <person name="Graham I.A."/>
            <person name="Ye K."/>
        </authorList>
    </citation>
    <scope>NUCLEOTIDE SEQUENCE [LARGE SCALE GENOMIC DNA]</scope>
    <source>
        <strain evidence="2">cv. HN1</strain>
        <tissue evidence="1">Leaves</tissue>
    </source>
</reference>
<dbReference type="EMBL" id="CM010720">
    <property type="protein sequence ID" value="RZC65152.1"/>
    <property type="molecule type" value="Genomic_DNA"/>
</dbReference>
<gene>
    <name evidence="1" type="ORF">C5167_008843</name>
</gene>
<evidence type="ECO:0000313" key="1">
    <source>
        <dbReference type="EMBL" id="RZC65152.1"/>
    </source>
</evidence>
<evidence type="ECO:0000313" key="2">
    <source>
        <dbReference type="Proteomes" id="UP000316621"/>
    </source>
</evidence>
<sequence>MPWLGRRGGYDGDTSRKRRKFCRILSGVYAYNVAEREDLDRPTTRLVQECACIEGKRWEGLLAL</sequence>
<organism evidence="1 2">
    <name type="scientific">Papaver somniferum</name>
    <name type="common">Opium poppy</name>
    <dbReference type="NCBI Taxonomy" id="3469"/>
    <lineage>
        <taxon>Eukaryota</taxon>
        <taxon>Viridiplantae</taxon>
        <taxon>Streptophyta</taxon>
        <taxon>Embryophyta</taxon>
        <taxon>Tracheophyta</taxon>
        <taxon>Spermatophyta</taxon>
        <taxon>Magnoliopsida</taxon>
        <taxon>Ranunculales</taxon>
        <taxon>Papaveraceae</taxon>
        <taxon>Papaveroideae</taxon>
        <taxon>Papaver</taxon>
    </lineage>
</organism>